<protein>
    <submittedName>
        <fullName evidence="1">Uncharacterized protein</fullName>
    </submittedName>
</protein>
<proteinExistence type="predicted"/>
<evidence type="ECO:0000313" key="1">
    <source>
        <dbReference type="EMBL" id="MBA4631999.1"/>
    </source>
</evidence>
<organism evidence="1">
    <name type="scientific">Opuntia streptacantha</name>
    <name type="common">Prickly pear cactus</name>
    <name type="synonym">Opuntia cardona</name>
    <dbReference type="NCBI Taxonomy" id="393608"/>
    <lineage>
        <taxon>Eukaryota</taxon>
        <taxon>Viridiplantae</taxon>
        <taxon>Streptophyta</taxon>
        <taxon>Embryophyta</taxon>
        <taxon>Tracheophyta</taxon>
        <taxon>Spermatophyta</taxon>
        <taxon>Magnoliopsida</taxon>
        <taxon>eudicotyledons</taxon>
        <taxon>Gunneridae</taxon>
        <taxon>Pentapetalae</taxon>
        <taxon>Caryophyllales</taxon>
        <taxon>Cactineae</taxon>
        <taxon>Cactaceae</taxon>
        <taxon>Opuntioideae</taxon>
        <taxon>Opuntia</taxon>
    </lineage>
</organism>
<dbReference type="AlphaFoldDB" id="A0A7C8Z1M2"/>
<sequence length="145" mass="15252">MWLILSARPTFSTAATESPPPMIVVTPFSLSSANFFAMASVPIANLSNSKTPIGPFHMMVWVFSKASLKVLIESGPMSNPIHPSGIAFAGTTLLSASAANLSAITTSVGSIKDTPLAFAFSIRELARSSLSSSTREEPTEYPCAL</sequence>
<dbReference type="EMBL" id="GISG01080372">
    <property type="protein sequence ID" value="MBA4631999.1"/>
    <property type="molecule type" value="Transcribed_RNA"/>
</dbReference>
<reference evidence="1" key="1">
    <citation type="journal article" date="2013" name="J. Plant Res.">
        <title>Effect of fungi and light on seed germination of three Opuntia species from semiarid lands of central Mexico.</title>
        <authorList>
            <person name="Delgado-Sanchez P."/>
            <person name="Jimenez-Bremont J.F."/>
            <person name="Guerrero-Gonzalez Mde L."/>
            <person name="Flores J."/>
        </authorList>
    </citation>
    <scope>NUCLEOTIDE SEQUENCE</scope>
    <source>
        <tissue evidence="1">Cladode</tissue>
    </source>
</reference>
<name>A0A7C8Z1M2_OPUST</name>
<reference evidence="1" key="2">
    <citation type="submission" date="2020-07" db="EMBL/GenBank/DDBJ databases">
        <authorList>
            <person name="Vera ALvarez R."/>
            <person name="Arias-Moreno D.M."/>
            <person name="Jimenez-Jacinto V."/>
            <person name="Jimenez-Bremont J.F."/>
            <person name="Swaminathan K."/>
            <person name="Moose S.P."/>
            <person name="Guerrero-Gonzalez M.L."/>
            <person name="Marino-Ramirez L."/>
            <person name="Landsman D."/>
            <person name="Rodriguez-Kessler M."/>
            <person name="Delgado-Sanchez P."/>
        </authorList>
    </citation>
    <scope>NUCLEOTIDE SEQUENCE</scope>
    <source>
        <tissue evidence="1">Cladode</tissue>
    </source>
</reference>
<accession>A0A7C8Z1M2</accession>